<dbReference type="Gene3D" id="3.90.550.10">
    <property type="entry name" value="Spore Coat Polysaccharide Biosynthesis Protein SpsA, Chain A"/>
    <property type="match status" value="1"/>
</dbReference>
<dbReference type="Pfam" id="PF09837">
    <property type="entry name" value="DUF2064"/>
    <property type="match status" value="1"/>
</dbReference>
<dbReference type="AlphaFoldDB" id="A0A6I2MKE1"/>
<proteinExistence type="predicted"/>
<name>A0A6I2MKE1_9FLAO</name>
<dbReference type="OrthoDB" id="9798250at2"/>
<accession>A0A6I2MKE1</accession>
<evidence type="ECO:0000313" key="1">
    <source>
        <dbReference type="EMBL" id="MRX64291.1"/>
    </source>
</evidence>
<keyword evidence="2" id="KW-1185">Reference proteome</keyword>
<dbReference type="SUPFAM" id="SSF53448">
    <property type="entry name" value="Nucleotide-diphospho-sugar transferases"/>
    <property type="match status" value="1"/>
</dbReference>
<dbReference type="EMBL" id="WKJH01000005">
    <property type="protein sequence ID" value="MRX64291.1"/>
    <property type="molecule type" value="Genomic_DNA"/>
</dbReference>
<dbReference type="PANTHER" id="PTHR36529">
    <property type="entry name" value="SLL1095 PROTEIN"/>
    <property type="match status" value="1"/>
</dbReference>
<protein>
    <submittedName>
        <fullName evidence="1">DUF2064 domain-containing protein</fullName>
    </submittedName>
</protein>
<evidence type="ECO:0000313" key="2">
    <source>
        <dbReference type="Proteomes" id="UP000443153"/>
    </source>
</evidence>
<reference evidence="1 2" key="1">
    <citation type="submission" date="2019-11" db="EMBL/GenBank/DDBJ databases">
        <title>Maribacter lutea sp. nov., a marine bacterium isolated from intertidal sand.</title>
        <authorList>
            <person name="Liu A."/>
        </authorList>
    </citation>
    <scope>NUCLEOTIDE SEQUENCE [LARGE SCALE GENOMIC DNA]</scope>
    <source>
        <strain evidence="1 2">RZ05</strain>
    </source>
</reference>
<dbReference type="InterPro" id="IPR029044">
    <property type="entry name" value="Nucleotide-diphossugar_trans"/>
</dbReference>
<gene>
    <name evidence="1" type="ORF">GJ691_08915</name>
</gene>
<dbReference type="InterPro" id="IPR018641">
    <property type="entry name" value="Trfase_1_rSAM/seldom-assoc"/>
</dbReference>
<comment type="caution">
    <text evidence="1">The sequence shown here is derived from an EMBL/GenBank/DDBJ whole genome shotgun (WGS) entry which is preliminary data.</text>
</comment>
<sequence>MQALNIQETAILVFALSSQEECRRKKTLNSPALFNALSEYSLEMVSKTGLPYFHYTEKEQTGDTFGERFSNAIQAIFKKGFKRVITIGNDTPQLKTSHIVEAATLLEKNRLVIGPSSDGGFYLMGLHKENFDKEIFENLPWQTSELRLSIKKALPFKSSDIIQLDRLFDIDTDRDLKLLSKFTNQLTRFIRRIILKLIDPHSTIYSIELPFKEEFKYRIHQNKGSPELFSVYR</sequence>
<dbReference type="PANTHER" id="PTHR36529:SF1">
    <property type="entry name" value="GLYCOSYLTRANSFERASE"/>
    <property type="match status" value="1"/>
</dbReference>
<organism evidence="1 2">
    <name type="scientific">Maribacter luteus</name>
    <dbReference type="NCBI Taxonomy" id="2594478"/>
    <lineage>
        <taxon>Bacteria</taxon>
        <taxon>Pseudomonadati</taxon>
        <taxon>Bacteroidota</taxon>
        <taxon>Flavobacteriia</taxon>
        <taxon>Flavobacteriales</taxon>
        <taxon>Flavobacteriaceae</taxon>
        <taxon>Maribacter</taxon>
    </lineage>
</organism>
<dbReference type="Proteomes" id="UP000443153">
    <property type="component" value="Unassembled WGS sequence"/>
</dbReference>